<dbReference type="OrthoDB" id="5986110at2"/>
<dbReference type="AlphaFoldDB" id="A0A4V1N166"/>
<sequence>MALTLTVLACGAPARAQDVPPATSPAPEPAPQESAAGPQVQTLEEVHALPPEEEALDLYRFKNPVQVESGGPIGGRFSEPPSPKQISEGGGYVMYGINKAIGAAAKGLQKIPGVRDQVQSAVARPPPELTEEQRQRLLRACGAQGDACAAAMPVP</sequence>
<keyword evidence="3" id="KW-1185">Reference proteome</keyword>
<evidence type="ECO:0000313" key="3">
    <source>
        <dbReference type="Proteomes" id="UP000289784"/>
    </source>
</evidence>
<dbReference type="Proteomes" id="UP000289784">
    <property type="component" value="Unassembled WGS sequence"/>
</dbReference>
<organism evidence="2 3">
    <name type="scientific">Pseudoxanthomonas composti</name>
    <dbReference type="NCBI Taxonomy" id="2137479"/>
    <lineage>
        <taxon>Bacteria</taxon>
        <taxon>Pseudomonadati</taxon>
        <taxon>Pseudomonadota</taxon>
        <taxon>Gammaproteobacteria</taxon>
        <taxon>Lysobacterales</taxon>
        <taxon>Lysobacteraceae</taxon>
        <taxon>Pseudoxanthomonas</taxon>
    </lineage>
</organism>
<gene>
    <name evidence="2" type="ORF">EPA99_08750</name>
</gene>
<comment type="caution">
    <text evidence="2">The sequence shown here is derived from an EMBL/GenBank/DDBJ whole genome shotgun (WGS) entry which is preliminary data.</text>
</comment>
<reference evidence="2 3" key="1">
    <citation type="submission" date="2019-01" db="EMBL/GenBank/DDBJ databases">
        <title>Pseudoxanthomonas composti sp. nov., isolated from compost.</title>
        <authorList>
            <person name="Yang G."/>
        </authorList>
    </citation>
    <scope>NUCLEOTIDE SEQUENCE [LARGE SCALE GENOMIC DNA]</scope>
    <source>
        <strain evidence="2 3">GSS15</strain>
    </source>
</reference>
<dbReference type="EMBL" id="SAWZ01000004">
    <property type="protein sequence ID" value="RXR06194.1"/>
    <property type="molecule type" value="Genomic_DNA"/>
</dbReference>
<accession>A0A4V1N166</accession>
<feature type="region of interest" description="Disordered" evidence="1">
    <location>
        <begin position="13"/>
        <end position="39"/>
    </location>
</feature>
<evidence type="ECO:0000256" key="1">
    <source>
        <dbReference type="SAM" id="MobiDB-lite"/>
    </source>
</evidence>
<evidence type="ECO:0000313" key="2">
    <source>
        <dbReference type="EMBL" id="RXR06194.1"/>
    </source>
</evidence>
<proteinExistence type="predicted"/>
<name>A0A4V1N166_9GAMM</name>
<protein>
    <submittedName>
        <fullName evidence="2">Uncharacterized protein</fullName>
    </submittedName>
</protein>